<evidence type="ECO:0000256" key="3">
    <source>
        <dbReference type="ARBA" id="ARBA00022729"/>
    </source>
</evidence>
<feature type="transmembrane region" description="Helical" evidence="4">
    <location>
        <begin position="542"/>
        <end position="559"/>
    </location>
</feature>
<keyword evidence="4" id="KW-1133">Transmembrane helix</keyword>
<dbReference type="InterPro" id="IPR041033">
    <property type="entry name" value="SpaA_PFL_dom_1"/>
</dbReference>
<dbReference type="KEGG" id="bthu:YBT1518_14145"/>
<dbReference type="PANTHER" id="PTHR36108:SF13">
    <property type="entry name" value="COLOSSIN-B-RELATED"/>
    <property type="match status" value="1"/>
</dbReference>
<keyword evidence="3" id="KW-0732">Signal</keyword>
<dbReference type="EMBL" id="CP005935">
    <property type="protein sequence ID" value="AHA71997.1"/>
    <property type="molecule type" value="Genomic_DNA"/>
</dbReference>
<dbReference type="InterPro" id="IPR013783">
    <property type="entry name" value="Ig-like_fold"/>
</dbReference>
<feature type="domain" description="SpaA-like prealbumin fold" evidence="5">
    <location>
        <begin position="345"/>
        <end position="433"/>
    </location>
</feature>
<protein>
    <submittedName>
        <fullName evidence="7">Collagen adhesion protein</fullName>
    </submittedName>
</protein>
<evidence type="ECO:0000256" key="1">
    <source>
        <dbReference type="ARBA" id="ARBA00007257"/>
    </source>
</evidence>
<feature type="domain" description="Choice-of-anchor A" evidence="6">
    <location>
        <begin position="48"/>
        <end position="328"/>
    </location>
</feature>
<dbReference type="NCBIfam" id="TIGR04215">
    <property type="entry name" value="choice_anch_A"/>
    <property type="match status" value="1"/>
</dbReference>
<evidence type="ECO:0000313" key="8">
    <source>
        <dbReference type="Proteomes" id="UP000018566"/>
    </source>
</evidence>
<gene>
    <name evidence="7" type="ORF">YBT1518_14145</name>
</gene>
<feature type="domain" description="SpaA-like prealbumin fold" evidence="5">
    <location>
        <begin position="439"/>
        <end position="528"/>
    </location>
</feature>
<keyword evidence="2" id="KW-0964">Secreted</keyword>
<dbReference type="Pfam" id="PF20597">
    <property type="entry name" value="pAdhesive_15"/>
    <property type="match status" value="1"/>
</dbReference>
<dbReference type="Proteomes" id="UP000018566">
    <property type="component" value="Chromosome"/>
</dbReference>
<dbReference type="SUPFAM" id="SSF49478">
    <property type="entry name" value="Cna protein B-type domain"/>
    <property type="match status" value="2"/>
</dbReference>
<organism evidence="7 8">
    <name type="scientific">Bacillus thuringiensis YBT-1518</name>
    <dbReference type="NCBI Taxonomy" id="529122"/>
    <lineage>
        <taxon>Bacteria</taxon>
        <taxon>Bacillati</taxon>
        <taxon>Bacillota</taxon>
        <taxon>Bacilli</taxon>
        <taxon>Bacillales</taxon>
        <taxon>Bacillaceae</taxon>
        <taxon>Bacillus</taxon>
        <taxon>Bacillus cereus group</taxon>
    </lineage>
</organism>
<dbReference type="NCBIfam" id="TIGR01167">
    <property type="entry name" value="LPXTG_anchor"/>
    <property type="match status" value="1"/>
</dbReference>
<proteinExistence type="inferred from homology"/>
<evidence type="ECO:0000313" key="7">
    <source>
        <dbReference type="EMBL" id="AHA71997.1"/>
    </source>
</evidence>
<dbReference type="Gene3D" id="2.60.40.10">
    <property type="entry name" value="Immunoglobulins"/>
    <property type="match status" value="2"/>
</dbReference>
<dbReference type="InterPro" id="IPR026588">
    <property type="entry name" value="Choice_anch_A"/>
</dbReference>
<evidence type="ECO:0000259" key="5">
    <source>
        <dbReference type="Pfam" id="PF17802"/>
    </source>
</evidence>
<feature type="transmembrane region" description="Helical" evidence="4">
    <location>
        <begin position="12"/>
        <end position="34"/>
    </location>
</feature>
<sequence>MVKVGTKELRLRLKLVSIHFIVLLMLSVSFVIYVPKEVYGFTTNLEGLGDISRYNAVVFGNHKAIGGDIEGAIAVQGDMDASGYTIVGAAAGTSNIVGEKWVDEGYPSLLLSGKFKKSREESFIIQNGIVVMTKESDPDRIIQSSYDRIVYKEKLEIDAKFNEFRNLVNQVSKNAGQYKTNTPIPNMSHGIGKDINNPNIYVSSELTGKINLDIRDVFLPNAKDKDFIVMYSDATEVTFKNGSILYDTNNIGRATDIVPTSQPYSPNSPFTELYGKVIWVFPNAKKITTEGYGVVGSVFAPNAVLETKGGSINGQAFVGAVQQTGGFEFHNFKFNWQHWNKPSTGKVKIKKVDSNNDNKKLVGAKFHIEDSKGKIVGELVTNKEGEAISKDLPKGNYTLVEIEAPKDYELLKDKIAVKIEKDTVVEIKIGNKKLPDPTGQFEIEKVDDKDSELKLKGAVFQVLDKEGKEVSRLITDEKGKVISNQLAIGKYTIKEMKAPNGYTLLRDPIEIEITEAVKTQKITVKNTKNNWVIPNTGGSGTTIFYVIGIMLMFAVLYFCKKNRIL</sequence>
<reference evidence="7 8" key="1">
    <citation type="submission" date="2013-05" db="EMBL/GenBank/DDBJ databases">
        <title>Complete genome sequence of Bacillus thuringiensis YBT-1518, a typical strain with high toxicity to nematode.</title>
        <authorList>
            <person name="Wang P."/>
            <person name="Zhang C."/>
            <person name="Guo M."/>
            <person name="Guo S."/>
            <person name="Zhu Y."/>
            <person name="Zheng J."/>
            <person name="Zhu L."/>
            <person name="Ruan L."/>
            <person name="Peng D."/>
            <person name="Sun M."/>
        </authorList>
    </citation>
    <scope>NUCLEOTIDE SEQUENCE [LARGE SCALE GENOMIC DNA]</scope>
    <source>
        <strain evidence="7 8">YBT-1518</strain>
    </source>
</reference>
<keyword evidence="4" id="KW-0472">Membrane</keyword>
<name>A0A9W3KF10_BACTU</name>
<dbReference type="Pfam" id="PF17802">
    <property type="entry name" value="SpaA"/>
    <property type="match status" value="2"/>
</dbReference>
<comment type="similarity">
    <text evidence="1">Belongs to the serine-aspartate repeat-containing protein (SDr) family.</text>
</comment>
<dbReference type="PANTHER" id="PTHR36108">
    <property type="entry name" value="COLOSSIN-B-RELATED"/>
    <property type="match status" value="1"/>
</dbReference>
<evidence type="ECO:0000259" key="6">
    <source>
        <dbReference type="Pfam" id="PF20597"/>
    </source>
</evidence>
<evidence type="ECO:0000256" key="2">
    <source>
        <dbReference type="ARBA" id="ARBA00022525"/>
    </source>
</evidence>
<keyword evidence="4" id="KW-0812">Transmembrane</keyword>
<dbReference type="AlphaFoldDB" id="A0A9W3KF10"/>
<evidence type="ECO:0000256" key="4">
    <source>
        <dbReference type="SAM" id="Phobius"/>
    </source>
</evidence>
<accession>A0A9W3KF10</accession>